<accession>A0A7S7NL86</accession>
<proteinExistence type="predicted"/>
<protein>
    <submittedName>
        <fullName evidence="2">Uncharacterized protein</fullName>
    </submittedName>
</protein>
<dbReference type="KEGG" id="pfer:IRI77_22595"/>
<dbReference type="EMBL" id="CP063849">
    <property type="protein sequence ID" value="QOY85605.1"/>
    <property type="molecule type" value="Genomic_DNA"/>
</dbReference>
<dbReference type="AlphaFoldDB" id="A0A7S7NL86"/>
<reference evidence="2 3" key="1">
    <citation type="submission" date="2020-10" db="EMBL/GenBank/DDBJ databases">
        <title>Complete genome sequence of Paludibaculum fermentans P105T, a facultatively anaerobic acidobacterium capable of dissimilatory Fe(III) reduction.</title>
        <authorList>
            <person name="Dedysh S.N."/>
            <person name="Beletsky A.V."/>
            <person name="Kulichevskaya I.S."/>
            <person name="Mardanov A.V."/>
            <person name="Ravin N.V."/>
        </authorList>
    </citation>
    <scope>NUCLEOTIDE SEQUENCE [LARGE SCALE GENOMIC DNA]</scope>
    <source>
        <strain evidence="2 3">P105</strain>
    </source>
</reference>
<evidence type="ECO:0000313" key="3">
    <source>
        <dbReference type="Proteomes" id="UP000593892"/>
    </source>
</evidence>
<feature type="region of interest" description="Disordered" evidence="1">
    <location>
        <begin position="97"/>
        <end position="119"/>
    </location>
</feature>
<evidence type="ECO:0000313" key="2">
    <source>
        <dbReference type="EMBL" id="QOY85605.1"/>
    </source>
</evidence>
<sequence length="119" mass="13506">MEKPKMQFVLTGFKEILGARVFQFEGVAADRSRTPYSVTTNLAMSRQYGIRLQELPLLCRSVLEQGYEATTNHAFTYAEADMSRYAECAAARVEAAHRRKAPRRPLTDHVGAAWRDPTR</sequence>
<keyword evidence="3" id="KW-1185">Reference proteome</keyword>
<gene>
    <name evidence="2" type="ORF">IRI77_22595</name>
</gene>
<organism evidence="2 3">
    <name type="scientific">Paludibaculum fermentans</name>
    <dbReference type="NCBI Taxonomy" id="1473598"/>
    <lineage>
        <taxon>Bacteria</taxon>
        <taxon>Pseudomonadati</taxon>
        <taxon>Acidobacteriota</taxon>
        <taxon>Terriglobia</taxon>
        <taxon>Bryobacterales</taxon>
        <taxon>Bryobacteraceae</taxon>
        <taxon>Paludibaculum</taxon>
    </lineage>
</organism>
<name>A0A7S7NL86_PALFE</name>
<dbReference type="RefSeq" id="WP_194447275.1">
    <property type="nucleotide sequence ID" value="NZ_CP063849.1"/>
</dbReference>
<evidence type="ECO:0000256" key="1">
    <source>
        <dbReference type="SAM" id="MobiDB-lite"/>
    </source>
</evidence>
<dbReference type="Proteomes" id="UP000593892">
    <property type="component" value="Chromosome"/>
</dbReference>